<dbReference type="EMBL" id="OM869619">
    <property type="protein sequence ID" value="UPW41525.1"/>
    <property type="molecule type" value="Genomic_DNA"/>
</dbReference>
<reference evidence="1" key="1">
    <citation type="submission" date="2022-02" db="EMBL/GenBank/DDBJ databases">
        <title>Towards deciphering the DNA virus diversity associated with rodent species in the families Cricetidae and Heteromyidae.</title>
        <authorList>
            <person name="Lund M."/>
            <person name="Larsen B.B."/>
            <person name="Gryseels S."/>
            <person name="Kraberger S."/>
            <person name="Rowsey D.M."/>
            <person name="Steger L."/>
            <person name="Yule K.M."/>
            <person name="Upham N.S."/>
            <person name="Worobey M."/>
            <person name="Van Doorslaer K."/>
            <person name="Varsani A."/>
        </authorList>
    </citation>
    <scope>NUCLEOTIDE SEQUENCE</scope>
    <source>
        <strain evidence="1">NeonRodF8_96</strain>
    </source>
</reference>
<dbReference type="InterPro" id="IPR029053">
    <property type="entry name" value="Viral_coat"/>
</dbReference>
<dbReference type="Gene3D" id="2.60.120.20">
    <property type="match status" value="1"/>
</dbReference>
<accession>A0A976N2K8</accession>
<protein>
    <submittedName>
        <fullName evidence="1">Capsid protein</fullName>
    </submittedName>
</protein>
<evidence type="ECO:0000313" key="1">
    <source>
        <dbReference type="EMBL" id="UPW41525.1"/>
    </source>
</evidence>
<organism evidence="1">
    <name type="scientific">Peromfec virus RodF8_96</name>
    <dbReference type="NCBI Taxonomy" id="2929260"/>
    <lineage>
        <taxon>Viruses</taxon>
        <taxon>Monodnaviria</taxon>
        <taxon>Shotokuvirae</taxon>
        <taxon>Cressdnaviricota</taxon>
        <taxon>Arfiviricetes</taxon>
        <taxon>Rivendellvirales</taxon>
        <taxon>Naryaviridae</taxon>
        <taxon>Beornivirus</taxon>
        <taxon>Beornivirus durin</taxon>
    </lineage>
</organism>
<name>A0A976N2K8_9VIRU</name>
<proteinExistence type="predicted"/>
<sequence length="257" mass="29242">MAKYGRRSKRSYKRRNRTLSKSNVLLNKGAKSQARQIYALSRKVNRVYNKVKPEYKVVNSVSVYSFKFTSSSLSSVIYQIPMSTPLAGSSSEGGMIGDKCRMISYVMNGYCEYFNSSNTGYHDTESAGAVVRVIALQDKDASSKNPILTVDQILQDAGRSGDNYTALAFSPFKLGITNRVRVLMDYRTTMTTTRNQKLLKLRIPLHRFRDLRYEANELNAWTNYIRIYVIVGGLHYDSNYNETVQFTATTKLVYTDV</sequence>